<reference evidence="1 2" key="1">
    <citation type="journal article" date="2012" name="J. Bacteriol.">
        <title>Genome sequences for six rhodanobacter strains, isolated from soils and the terrestrial subsurface, with variable denitrification capabilities.</title>
        <authorList>
            <person name="Kostka J.E."/>
            <person name="Green S.J."/>
            <person name="Rishishwar L."/>
            <person name="Prakash O."/>
            <person name="Katz L.S."/>
            <person name="Marino-Ramirez L."/>
            <person name="Jordan I.K."/>
            <person name="Munk C."/>
            <person name="Ivanova N."/>
            <person name="Mikhailova N."/>
            <person name="Watson D.B."/>
            <person name="Brown S.D."/>
            <person name="Palumbo A.V."/>
            <person name="Brooks S.C."/>
        </authorList>
    </citation>
    <scope>NUCLEOTIDE SEQUENCE [LARGE SCALE GENOMIC DNA]</scope>
    <source>
        <strain evidence="2">Jip2T</strain>
    </source>
</reference>
<sequence>MTRNENDPIYCINRTGAGSGYAARKIEIMLAETGALLIAVADNGEAFALDPAGVRARAVEATHPEWLVGVYTHKIDRATISGDIRERARELVRAAA</sequence>
<proteinExistence type="predicted"/>
<protein>
    <submittedName>
        <fullName evidence="1">Uncharacterized protein</fullName>
    </submittedName>
</protein>
<dbReference type="EMBL" id="AJXU01000051">
    <property type="protein sequence ID" value="EIL88560.1"/>
    <property type="molecule type" value="Genomic_DNA"/>
</dbReference>
<dbReference type="RefSeq" id="WP_007082120.1">
    <property type="nucleotide sequence ID" value="NZ_AJXU01000051.1"/>
</dbReference>
<gene>
    <name evidence="1" type="ORF">UU9_12453</name>
</gene>
<organism evidence="1 2">
    <name type="scientific">Rhodanobacter fulvus Jip2</name>
    <dbReference type="NCBI Taxonomy" id="1163408"/>
    <lineage>
        <taxon>Bacteria</taxon>
        <taxon>Pseudomonadati</taxon>
        <taxon>Pseudomonadota</taxon>
        <taxon>Gammaproteobacteria</taxon>
        <taxon>Lysobacterales</taxon>
        <taxon>Rhodanobacteraceae</taxon>
        <taxon>Rhodanobacter</taxon>
    </lineage>
</organism>
<dbReference type="STRING" id="1163408.UU9_12453"/>
<evidence type="ECO:0000313" key="1">
    <source>
        <dbReference type="EMBL" id="EIL88560.1"/>
    </source>
</evidence>
<comment type="caution">
    <text evidence="1">The sequence shown here is derived from an EMBL/GenBank/DDBJ whole genome shotgun (WGS) entry which is preliminary data.</text>
</comment>
<keyword evidence="2" id="KW-1185">Reference proteome</keyword>
<dbReference type="Proteomes" id="UP000004210">
    <property type="component" value="Unassembled WGS sequence"/>
</dbReference>
<dbReference type="AlphaFoldDB" id="I4VMW9"/>
<evidence type="ECO:0000313" key="2">
    <source>
        <dbReference type="Proteomes" id="UP000004210"/>
    </source>
</evidence>
<dbReference type="PATRIC" id="fig|1163408.3.peg.2541"/>
<accession>I4VMW9</accession>
<name>I4VMW9_9GAMM</name>